<dbReference type="HOGENOM" id="CLU_002774_2_0_1"/>
<dbReference type="InterPro" id="IPR001680">
    <property type="entry name" value="WD40_rpt"/>
</dbReference>
<feature type="compositionally biased region" description="Basic residues" evidence="2">
    <location>
        <begin position="8"/>
        <end position="20"/>
    </location>
</feature>
<dbReference type="GO" id="GO:0032040">
    <property type="term" value="C:small-subunit processome"/>
    <property type="evidence" value="ECO:0007669"/>
    <property type="project" value="InterPro"/>
</dbReference>
<feature type="region of interest" description="Disordered" evidence="2">
    <location>
        <begin position="797"/>
        <end position="819"/>
    </location>
</feature>
<evidence type="ECO:0000313" key="5">
    <source>
        <dbReference type="EMBL" id="KDQ12262.1"/>
    </source>
</evidence>
<dbReference type="SUPFAM" id="SSF50978">
    <property type="entry name" value="WD40 repeat-like"/>
    <property type="match status" value="2"/>
</dbReference>
<reference evidence="6" key="1">
    <citation type="journal article" date="2014" name="Proc. Natl. Acad. Sci. U.S.A.">
        <title>Extensive sampling of basidiomycete genomes demonstrates inadequacy of the white-rot/brown-rot paradigm for wood decay fungi.</title>
        <authorList>
            <person name="Riley R."/>
            <person name="Salamov A.A."/>
            <person name="Brown D.W."/>
            <person name="Nagy L.G."/>
            <person name="Floudas D."/>
            <person name="Held B.W."/>
            <person name="Levasseur A."/>
            <person name="Lombard V."/>
            <person name="Morin E."/>
            <person name="Otillar R."/>
            <person name="Lindquist E.A."/>
            <person name="Sun H."/>
            <person name="LaButti K.M."/>
            <person name="Schmutz J."/>
            <person name="Jabbour D."/>
            <person name="Luo H."/>
            <person name="Baker S.E."/>
            <person name="Pisabarro A.G."/>
            <person name="Walton J.D."/>
            <person name="Blanchette R.A."/>
            <person name="Henrissat B."/>
            <person name="Martin F."/>
            <person name="Cullen D."/>
            <person name="Hibbett D.S."/>
            <person name="Grigoriev I.V."/>
        </authorList>
    </citation>
    <scope>NUCLEOTIDE SEQUENCE [LARGE SCALE GENOMIC DNA]</scope>
    <source>
        <strain evidence="6">FD-172 SS1</strain>
    </source>
</reference>
<sequence length="959" mass="104672">MNGDAASRPHKRARKSKKSKASTSGGIVEKVVHKTAPPQRLFAPFRALGFVTNHVPLVLQTWSSKGSAESPRIEILTCLGKAWAMWEGGKMGLLFVGSNTEHHISSLAFEGHHVWAATGDCVIKYVRGKETSRVTNPLGSAISKIITFGSQLLALTEDGRRLLVWDVSTGELSATILFDNGFTATQVLHPATYLNKVLVASAEGGLQLWNIRTQTCIYTFDSPRLQDSASGPCAITTLVQSPAIDVVGIGFSSGEVSVYDIRADERLMRMHMDGGGIRAIGFRSDGHPVLATASASGNLALWDLNEGGRLLHLARGAHDGAITAVEWIPGQPLLITSGEDNSVKQWLFDSPTAPPRLLKYRSGHHSPPHFIRYYGDDGKQLLTAARDRSLRCTSVVRDSRSFELSQGSLTKKATALSVPLAHLKFPPITALSFSSARSKDWEDVLTAHMDETISRTWTVQNKKVGRWSLGVPLKEKSRAAPGVVKAVCVTACGNFGVSSTTTGSIRMWNMQSGIQRKTFDVGPVPLSLKHGTFATKERSVTGLATDALNRVLIASTLDGTLNFFDFHSTKLDHVLILPSPAVQIVLQRDSGLLAVLCDDLCVRIVDIETQRIVREMNGFRGRILDVAFSPDSRWLITTSLDSIIRTFDIPSGRLIDAFKTTSVAASIAFSPTGDFLATAHVDSVGVYLWANKAQYSEVSLQTVVDDDVTDTVMPSIQGLSDDDVIEGLSEMQLGDSRGVYTTPDQLDGELVTLTLLPRSRWQTLLNLETIHLRNKPKEPPKAPEKAPFFLPTLPGTAPDPKFDLSSKGSASHQKSKSRRMVDGVAQVESEFYKKLVEDDVDGEFESFFSYMKSLSPAAIDAAMHSLPTLPSAPQPPLALFLGALTQRLRAHRDFEAVQTFISVFLRIHGEALVGESDEDAEEVRRRMVVLREVQKAESSRVMELIQASLGTLAFVRDTL</sequence>
<evidence type="ECO:0000259" key="4">
    <source>
        <dbReference type="Pfam" id="PF25171"/>
    </source>
</evidence>
<dbReference type="OrthoDB" id="10250769at2759"/>
<evidence type="ECO:0000259" key="3">
    <source>
        <dbReference type="Pfam" id="PF04192"/>
    </source>
</evidence>
<dbReference type="InParanoid" id="A0A067MK69"/>
<dbReference type="Pfam" id="PF25168">
    <property type="entry name" value="Beta-prop_WDR36-Utp21_2nd"/>
    <property type="match status" value="1"/>
</dbReference>
<keyword evidence="1" id="KW-0853">WD repeat</keyword>
<gene>
    <name evidence="5" type="ORF">BOTBODRAFT_189275</name>
</gene>
<dbReference type="Pfam" id="PF04192">
    <property type="entry name" value="Utp21"/>
    <property type="match status" value="1"/>
</dbReference>
<dbReference type="InterPro" id="IPR059157">
    <property type="entry name" value="WDR36-Utp21_N"/>
</dbReference>
<dbReference type="GO" id="GO:0006364">
    <property type="term" value="P:rRNA processing"/>
    <property type="evidence" value="ECO:0007669"/>
    <property type="project" value="InterPro"/>
</dbReference>
<dbReference type="FunCoup" id="A0A067MK69">
    <property type="interactions" value="853"/>
</dbReference>
<dbReference type="PROSITE" id="PS50082">
    <property type="entry name" value="WD_REPEATS_2"/>
    <property type="match status" value="2"/>
</dbReference>
<dbReference type="PROSITE" id="PS50294">
    <property type="entry name" value="WD_REPEATS_REGION"/>
    <property type="match status" value="1"/>
</dbReference>
<dbReference type="InterPro" id="IPR036322">
    <property type="entry name" value="WD40_repeat_dom_sf"/>
</dbReference>
<feature type="repeat" description="WD" evidence="1">
    <location>
        <begin position="315"/>
        <end position="346"/>
    </location>
</feature>
<name>A0A067MK69_BOTB1</name>
<organism evidence="5 6">
    <name type="scientific">Botryobasidium botryosum (strain FD-172 SS1)</name>
    <dbReference type="NCBI Taxonomy" id="930990"/>
    <lineage>
        <taxon>Eukaryota</taxon>
        <taxon>Fungi</taxon>
        <taxon>Dikarya</taxon>
        <taxon>Basidiomycota</taxon>
        <taxon>Agaricomycotina</taxon>
        <taxon>Agaricomycetes</taxon>
        <taxon>Cantharellales</taxon>
        <taxon>Botryobasidiaceae</taxon>
        <taxon>Botryobasidium</taxon>
    </lineage>
</organism>
<dbReference type="Pfam" id="PF25171">
    <property type="entry name" value="Beta-prop_WDR36-Utp21_1st"/>
    <property type="match status" value="1"/>
</dbReference>
<dbReference type="InterPro" id="IPR015943">
    <property type="entry name" value="WD40/YVTN_repeat-like_dom_sf"/>
</dbReference>
<feature type="domain" description="WDR36/Utp21 C-terminal" evidence="3">
    <location>
        <begin position="744"/>
        <end position="956"/>
    </location>
</feature>
<dbReference type="PANTHER" id="PTHR22840:SF12">
    <property type="entry name" value="WD REPEAT-CONTAINING PROTEIN 36"/>
    <property type="match status" value="1"/>
</dbReference>
<dbReference type="Gene3D" id="2.130.10.10">
    <property type="entry name" value="YVTN repeat-like/Quinoprotein amine dehydrogenase"/>
    <property type="match status" value="2"/>
</dbReference>
<evidence type="ECO:0000256" key="1">
    <source>
        <dbReference type="PROSITE-ProRule" id="PRU00221"/>
    </source>
</evidence>
<dbReference type="Proteomes" id="UP000027195">
    <property type="component" value="Unassembled WGS sequence"/>
</dbReference>
<dbReference type="SMART" id="SM00320">
    <property type="entry name" value="WD40"/>
    <property type="match status" value="9"/>
</dbReference>
<dbReference type="EMBL" id="KL198051">
    <property type="protein sequence ID" value="KDQ12262.1"/>
    <property type="molecule type" value="Genomic_DNA"/>
</dbReference>
<feature type="region of interest" description="Disordered" evidence="2">
    <location>
        <begin position="1"/>
        <end position="29"/>
    </location>
</feature>
<feature type="domain" description="WDR36/Utp21 N-terminal" evidence="4">
    <location>
        <begin position="75"/>
        <end position="349"/>
    </location>
</feature>
<dbReference type="GO" id="GO:0034388">
    <property type="term" value="C:Pwp2p-containing subcomplex of 90S preribosome"/>
    <property type="evidence" value="ECO:0007669"/>
    <property type="project" value="TreeGrafter"/>
</dbReference>
<dbReference type="PANTHER" id="PTHR22840">
    <property type="entry name" value="WD REPEAT-CONTAINING PROTEIN 36"/>
    <property type="match status" value="1"/>
</dbReference>
<feature type="repeat" description="WD" evidence="1">
    <location>
        <begin position="616"/>
        <end position="657"/>
    </location>
</feature>
<dbReference type="STRING" id="930990.A0A067MK69"/>
<accession>A0A067MK69</accession>
<proteinExistence type="predicted"/>
<evidence type="ECO:0000256" key="2">
    <source>
        <dbReference type="SAM" id="MobiDB-lite"/>
    </source>
</evidence>
<dbReference type="AlphaFoldDB" id="A0A067MK69"/>
<keyword evidence="6" id="KW-1185">Reference proteome</keyword>
<protein>
    <submittedName>
        <fullName evidence="5">Uncharacterized protein</fullName>
    </submittedName>
</protein>
<evidence type="ECO:0000313" key="6">
    <source>
        <dbReference type="Proteomes" id="UP000027195"/>
    </source>
</evidence>
<dbReference type="InterPro" id="IPR007319">
    <property type="entry name" value="WDR36/Utp21_C"/>
</dbReference>